<dbReference type="Gene3D" id="1.10.510.10">
    <property type="entry name" value="Transferase(Phosphotransferase) domain 1"/>
    <property type="match status" value="2"/>
</dbReference>
<dbReference type="EC" id="2.7.11.1" evidence="1"/>
<dbReference type="GO" id="GO:0044773">
    <property type="term" value="P:mitotic DNA damage checkpoint signaling"/>
    <property type="evidence" value="ECO:0007669"/>
    <property type="project" value="TreeGrafter"/>
</dbReference>
<keyword evidence="10" id="KW-1185">Reference proteome</keyword>
<dbReference type="Gene3D" id="3.30.200.20">
    <property type="entry name" value="Phosphorylase Kinase, domain 1"/>
    <property type="match status" value="1"/>
</dbReference>
<gene>
    <name evidence="9" type="ORF">OSB1V03_LOCUS5351</name>
</gene>
<dbReference type="InterPro" id="IPR017441">
    <property type="entry name" value="Protein_kinase_ATP_BS"/>
</dbReference>
<dbReference type="PROSITE" id="PS00108">
    <property type="entry name" value="PROTEIN_KINASE_ST"/>
    <property type="match status" value="1"/>
</dbReference>
<evidence type="ECO:0000259" key="8">
    <source>
        <dbReference type="PROSITE" id="PS50011"/>
    </source>
</evidence>
<evidence type="ECO:0000313" key="10">
    <source>
        <dbReference type="Proteomes" id="UP000759131"/>
    </source>
</evidence>
<dbReference type="PROSITE" id="PS00107">
    <property type="entry name" value="PROTEIN_KINASE_ATP"/>
    <property type="match status" value="1"/>
</dbReference>
<organism evidence="9">
    <name type="scientific">Medioppia subpectinata</name>
    <dbReference type="NCBI Taxonomy" id="1979941"/>
    <lineage>
        <taxon>Eukaryota</taxon>
        <taxon>Metazoa</taxon>
        <taxon>Ecdysozoa</taxon>
        <taxon>Arthropoda</taxon>
        <taxon>Chelicerata</taxon>
        <taxon>Arachnida</taxon>
        <taxon>Acari</taxon>
        <taxon>Acariformes</taxon>
        <taxon>Sarcoptiformes</taxon>
        <taxon>Oribatida</taxon>
        <taxon>Brachypylina</taxon>
        <taxon>Oppioidea</taxon>
        <taxon>Oppiidae</taxon>
        <taxon>Medioppia</taxon>
    </lineage>
</organism>
<dbReference type="OrthoDB" id="10020333at2759"/>
<dbReference type="GO" id="GO:0005634">
    <property type="term" value="C:nucleus"/>
    <property type="evidence" value="ECO:0007669"/>
    <property type="project" value="TreeGrafter"/>
</dbReference>
<evidence type="ECO:0000256" key="1">
    <source>
        <dbReference type="ARBA" id="ARBA00012513"/>
    </source>
</evidence>
<sequence>MAKTLTAQMMNNLLIDSESSLEENQRIMSRILSRKGVKCDFAGALNGRPMAGGGCGGGGGATPPAPNRRSMPVQTMKTMGANNNRFVLNGNTNFSSLRIEDPKKVEDMNDNDVKTMLASIPEISRHFVVCGKLGEGTFSKVFRAKHLHNSAKEYALKYIIPTIRPSRIASELRYLRDLGGAKNVIHLKTCFFSRGHTVLVMPIFPHQKFTDYVNQLSVPEVTHYMKNLLIALERVHSFQVIHRDIKPANFLFDRKTRRYALVDFGLAQNERELLVRTYTNGAFRRLHSNKETGDNNKFKIPDNIKHNTNSAVKRLALNDCTTSATNNSGKTVAKNETKWQIRKRSRNEAQFVERTKIAPKRARIESSVFHSPITPTVFKSPASRQSPTTTTGVDTLSTPVKCGISVIPETPPKTIQKNLNHALNNETNDQLFPKEVNETPKSRYKKVHKKSKTIANKSIDLKCECLATNQVCGVCKGKPELIAPRAGTPGFRAPEVLLKYLLQTTLIDIWSAGVIMASLLSGRYPFFRNTDDMTSLAEIITIFGSKRVLKTAKDLDKTLIISSNYQPMDLKELCERLRGKGSTFKPPDSAYDLLDKLLDPNPKTRWSASKALTHPFFFTDDRN</sequence>
<dbReference type="PANTHER" id="PTHR44167">
    <property type="entry name" value="OVARIAN-SPECIFIC SERINE/THREONINE-PROTEIN KINASE LOK-RELATED"/>
    <property type="match status" value="1"/>
</dbReference>
<keyword evidence="3" id="KW-0808">Transferase</keyword>
<evidence type="ECO:0000256" key="5">
    <source>
        <dbReference type="ARBA" id="ARBA00022777"/>
    </source>
</evidence>
<name>A0A7R9PXZ6_9ACAR</name>
<keyword evidence="4 7" id="KW-0547">Nucleotide-binding</keyword>
<evidence type="ECO:0000256" key="7">
    <source>
        <dbReference type="PROSITE-ProRule" id="PRU10141"/>
    </source>
</evidence>
<dbReference type="Proteomes" id="UP000759131">
    <property type="component" value="Unassembled WGS sequence"/>
</dbReference>
<dbReference type="PANTHER" id="PTHR44167:SF23">
    <property type="entry name" value="CDC7 KINASE, ISOFORM A-RELATED"/>
    <property type="match status" value="1"/>
</dbReference>
<dbReference type="SUPFAM" id="SSF56112">
    <property type="entry name" value="Protein kinase-like (PK-like)"/>
    <property type="match status" value="1"/>
</dbReference>
<protein>
    <recommendedName>
        <fullName evidence="1">non-specific serine/threonine protein kinase</fullName>
        <ecNumber evidence="1">2.7.11.1</ecNumber>
    </recommendedName>
</protein>
<reference evidence="9" key="1">
    <citation type="submission" date="2020-11" db="EMBL/GenBank/DDBJ databases">
        <authorList>
            <person name="Tran Van P."/>
        </authorList>
    </citation>
    <scope>NUCLEOTIDE SEQUENCE</scope>
</reference>
<dbReference type="GO" id="GO:0005524">
    <property type="term" value="F:ATP binding"/>
    <property type="evidence" value="ECO:0007669"/>
    <property type="project" value="UniProtKB-UniRule"/>
</dbReference>
<dbReference type="SMART" id="SM00220">
    <property type="entry name" value="S_TKc"/>
    <property type="match status" value="1"/>
</dbReference>
<evidence type="ECO:0000256" key="6">
    <source>
        <dbReference type="ARBA" id="ARBA00022840"/>
    </source>
</evidence>
<evidence type="ECO:0000256" key="3">
    <source>
        <dbReference type="ARBA" id="ARBA00022679"/>
    </source>
</evidence>
<feature type="domain" description="Protein kinase" evidence="8">
    <location>
        <begin position="127"/>
        <end position="617"/>
    </location>
</feature>
<dbReference type="InterPro" id="IPR008271">
    <property type="entry name" value="Ser/Thr_kinase_AS"/>
</dbReference>
<evidence type="ECO:0000313" key="9">
    <source>
        <dbReference type="EMBL" id="CAD7624913.1"/>
    </source>
</evidence>
<dbReference type="GO" id="GO:0004674">
    <property type="term" value="F:protein serine/threonine kinase activity"/>
    <property type="evidence" value="ECO:0007669"/>
    <property type="project" value="UniProtKB-KW"/>
</dbReference>
<dbReference type="AlphaFoldDB" id="A0A7R9PXZ6"/>
<keyword evidence="6 7" id="KW-0067">ATP-binding</keyword>
<proteinExistence type="predicted"/>
<dbReference type="InterPro" id="IPR011009">
    <property type="entry name" value="Kinase-like_dom_sf"/>
</dbReference>
<dbReference type="EMBL" id="OC857244">
    <property type="protein sequence ID" value="CAD7624913.1"/>
    <property type="molecule type" value="Genomic_DNA"/>
</dbReference>
<dbReference type="InterPro" id="IPR000719">
    <property type="entry name" value="Prot_kinase_dom"/>
</dbReference>
<keyword evidence="5" id="KW-0418">Kinase</keyword>
<dbReference type="Pfam" id="PF00069">
    <property type="entry name" value="Pkinase"/>
    <property type="match status" value="2"/>
</dbReference>
<keyword evidence="2" id="KW-0723">Serine/threonine-protein kinase</keyword>
<dbReference type="EMBL" id="CAJPIZ010002669">
    <property type="protein sequence ID" value="CAG2105343.1"/>
    <property type="molecule type" value="Genomic_DNA"/>
</dbReference>
<dbReference type="PROSITE" id="PS50011">
    <property type="entry name" value="PROTEIN_KINASE_DOM"/>
    <property type="match status" value="1"/>
</dbReference>
<evidence type="ECO:0000256" key="2">
    <source>
        <dbReference type="ARBA" id="ARBA00022527"/>
    </source>
</evidence>
<accession>A0A7R9PXZ6</accession>
<evidence type="ECO:0000256" key="4">
    <source>
        <dbReference type="ARBA" id="ARBA00022741"/>
    </source>
</evidence>
<feature type="binding site" evidence="7">
    <location>
        <position position="157"/>
    </location>
    <ligand>
        <name>ATP</name>
        <dbReference type="ChEBI" id="CHEBI:30616"/>
    </ligand>
</feature>